<dbReference type="OrthoDB" id="9798999at2"/>
<dbReference type="PANTHER" id="PTHR34988:SF1">
    <property type="entry name" value="DNA-BINDING PROTEIN"/>
    <property type="match status" value="1"/>
</dbReference>
<proteinExistence type="predicted"/>
<dbReference type="CDD" id="cd11378">
    <property type="entry name" value="DUF296"/>
    <property type="match status" value="1"/>
</dbReference>
<dbReference type="AlphaFoldDB" id="R4KK78"/>
<evidence type="ECO:0000259" key="1">
    <source>
        <dbReference type="PROSITE" id="PS51742"/>
    </source>
</evidence>
<gene>
    <name evidence="2" type="ORF">Desgi_3722</name>
</gene>
<feature type="domain" description="PPC" evidence="1">
    <location>
        <begin position="6"/>
        <end position="145"/>
    </location>
</feature>
<keyword evidence="3" id="KW-1185">Reference proteome</keyword>
<dbReference type="EMBL" id="CP003273">
    <property type="protein sequence ID" value="AGL03044.1"/>
    <property type="molecule type" value="Genomic_DNA"/>
</dbReference>
<evidence type="ECO:0000313" key="2">
    <source>
        <dbReference type="EMBL" id="AGL03044.1"/>
    </source>
</evidence>
<keyword evidence="2" id="KW-0238">DNA-binding</keyword>
<dbReference type="Gene3D" id="3.30.1330.80">
    <property type="entry name" value="Hypothetical protein, similar to alpha- acetolactate decarboxylase, domain 2"/>
    <property type="match status" value="1"/>
</dbReference>
<dbReference type="Pfam" id="PF03479">
    <property type="entry name" value="PCC"/>
    <property type="match status" value="1"/>
</dbReference>
<name>R4KK78_9FIRM</name>
<protein>
    <submittedName>
        <fullName evidence="2">Putative DNA-binding protein with PD1-like DNA-binding motif</fullName>
    </submittedName>
</protein>
<dbReference type="SUPFAM" id="SSF117856">
    <property type="entry name" value="AF0104/ALDC/Ptd012-like"/>
    <property type="match status" value="1"/>
</dbReference>
<dbReference type="GO" id="GO:0003677">
    <property type="term" value="F:DNA binding"/>
    <property type="evidence" value="ECO:0007669"/>
    <property type="project" value="UniProtKB-KW"/>
</dbReference>
<dbReference type="HOGENOM" id="CLU_114051_1_0_9"/>
<dbReference type="PANTHER" id="PTHR34988">
    <property type="entry name" value="PROTEIN, PUTATIVE-RELATED"/>
    <property type="match status" value="1"/>
</dbReference>
<reference evidence="2 3" key="1">
    <citation type="submission" date="2012-01" db="EMBL/GenBank/DDBJ databases">
        <title>Complete sequence of Desulfotomaculum gibsoniae DSM 7213.</title>
        <authorList>
            <consortium name="US DOE Joint Genome Institute"/>
            <person name="Lucas S."/>
            <person name="Han J."/>
            <person name="Lapidus A."/>
            <person name="Cheng J.-F."/>
            <person name="Goodwin L."/>
            <person name="Pitluck S."/>
            <person name="Peters L."/>
            <person name="Ovchinnikova G."/>
            <person name="Teshima H."/>
            <person name="Detter J.C."/>
            <person name="Han C."/>
            <person name="Tapia R."/>
            <person name="Land M."/>
            <person name="Hauser L."/>
            <person name="Kyrpides N."/>
            <person name="Ivanova N."/>
            <person name="Pagani I."/>
            <person name="Parshina S."/>
            <person name="Plugge C."/>
            <person name="Muyzer G."/>
            <person name="Kuever J."/>
            <person name="Ivanova A."/>
            <person name="Nazina T."/>
            <person name="Klenk H.-P."/>
            <person name="Brambilla E."/>
            <person name="Spring S."/>
            <person name="Stams A.F."/>
            <person name="Woyke T."/>
        </authorList>
    </citation>
    <scope>NUCLEOTIDE SEQUENCE [LARGE SCALE GENOMIC DNA]</scope>
    <source>
        <strain evidence="2 3">DSM 7213</strain>
    </source>
</reference>
<evidence type="ECO:0000313" key="3">
    <source>
        <dbReference type="Proteomes" id="UP000013520"/>
    </source>
</evidence>
<dbReference type="STRING" id="767817.Desgi_3722"/>
<dbReference type="KEGG" id="dgi:Desgi_3722"/>
<dbReference type="InterPro" id="IPR005175">
    <property type="entry name" value="PPC_dom"/>
</dbReference>
<accession>R4KK78</accession>
<sequence length="146" mass="15915">MQYAQGKVGRVFVARVEHGDDLLAELKKLAEQESIQAGIFYTIGAMKEASLVAGPKACTRPPETVWRHFDDCREIIGIGTIFEDNGVPALHLHGTLGKGDIALMGCLRGESEVYLVVEVIILELLGTGAIRKFDAASELKMLSFIK</sequence>
<dbReference type="Proteomes" id="UP000013520">
    <property type="component" value="Chromosome"/>
</dbReference>
<dbReference type="RefSeq" id="WP_006520434.1">
    <property type="nucleotide sequence ID" value="NC_021184.1"/>
</dbReference>
<dbReference type="PROSITE" id="PS51742">
    <property type="entry name" value="PPC"/>
    <property type="match status" value="1"/>
</dbReference>
<organism evidence="2 3">
    <name type="scientific">Desulfoscipio gibsoniae DSM 7213</name>
    <dbReference type="NCBI Taxonomy" id="767817"/>
    <lineage>
        <taxon>Bacteria</taxon>
        <taxon>Bacillati</taxon>
        <taxon>Bacillota</taxon>
        <taxon>Clostridia</taxon>
        <taxon>Eubacteriales</taxon>
        <taxon>Desulfallaceae</taxon>
        <taxon>Desulfoscipio</taxon>
    </lineage>
</organism>
<dbReference type="eggNOG" id="COG1661">
    <property type="taxonomic scope" value="Bacteria"/>
</dbReference>